<feature type="transmembrane region" description="Helical" evidence="9">
    <location>
        <begin position="286"/>
        <end position="315"/>
    </location>
</feature>
<dbReference type="Gene3D" id="3.10.580.10">
    <property type="entry name" value="CBS-domain"/>
    <property type="match status" value="1"/>
</dbReference>
<feature type="transmembrane region" description="Helical" evidence="9">
    <location>
        <begin position="409"/>
        <end position="432"/>
    </location>
</feature>
<feature type="transmembrane region" description="Helical" evidence="9">
    <location>
        <begin position="262"/>
        <end position="280"/>
    </location>
</feature>
<feature type="transmembrane region" description="Helical" evidence="9">
    <location>
        <begin position="336"/>
        <end position="356"/>
    </location>
</feature>
<organism evidence="11 12">
    <name type="scientific">Sorangium atrum</name>
    <dbReference type="NCBI Taxonomy" id="2995308"/>
    <lineage>
        <taxon>Bacteria</taxon>
        <taxon>Pseudomonadati</taxon>
        <taxon>Myxococcota</taxon>
        <taxon>Polyangia</taxon>
        <taxon>Polyangiales</taxon>
        <taxon>Polyangiaceae</taxon>
        <taxon>Sorangium</taxon>
    </lineage>
</organism>
<dbReference type="Gene3D" id="1.10.357.20">
    <property type="entry name" value="SLC41 divalent cation transporters, integral membrane domain"/>
    <property type="match status" value="1"/>
</dbReference>
<dbReference type="EMBL" id="JAQNDK010000001">
    <property type="protein sequence ID" value="MDC0676638.1"/>
    <property type="molecule type" value="Genomic_DNA"/>
</dbReference>
<evidence type="ECO:0000313" key="12">
    <source>
        <dbReference type="Proteomes" id="UP001217485"/>
    </source>
</evidence>
<gene>
    <name evidence="11" type="primary">mgtE</name>
    <name evidence="11" type="ORF">POL72_02730</name>
</gene>
<evidence type="ECO:0000259" key="10">
    <source>
        <dbReference type="PROSITE" id="PS51371"/>
    </source>
</evidence>
<evidence type="ECO:0000256" key="1">
    <source>
        <dbReference type="ARBA" id="ARBA00004141"/>
    </source>
</evidence>
<dbReference type="InterPro" id="IPR038076">
    <property type="entry name" value="MgtE_N_sf"/>
</dbReference>
<dbReference type="Gene3D" id="1.25.60.10">
    <property type="entry name" value="MgtE N-terminal domain-like"/>
    <property type="match status" value="1"/>
</dbReference>
<dbReference type="Pfam" id="PF00571">
    <property type="entry name" value="CBS"/>
    <property type="match status" value="2"/>
</dbReference>
<dbReference type="InterPro" id="IPR006668">
    <property type="entry name" value="Mg_transptr_MgtE_intracell_dom"/>
</dbReference>
<dbReference type="SMART" id="SM00924">
    <property type="entry name" value="MgtE_N"/>
    <property type="match status" value="1"/>
</dbReference>
<protein>
    <recommendedName>
        <fullName evidence="9">Magnesium transporter MgtE</fullName>
    </recommendedName>
</protein>
<dbReference type="InterPro" id="IPR006669">
    <property type="entry name" value="MgtE_transporter"/>
</dbReference>
<dbReference type="CDD" id="cd04606">
    <property type="entry name" value="CBS_pair_Mg_transporter"/>
    <property type="match status" value="1"/>
</dbReference>
<feature type="transmembrane region" description="Helical" evidence="9">
    <location>
        <begin position="368"/>
        <end position="397"/>
    </location>
</feature>
<dbReference type="PANTHER" id="PTHR43773:SF1">
    <property type="entry name" value="MAGNESIUM TRANSPORTER MGTE"/>
    <property type="match status" value="1"/>
</dbReference>
<comment type="subcellular location">
    <subcellularLocation>
        <location evidence="9">Cell membrane</location>
        <topology evidence="9">Multi-pass membrane protein</topology>
    </subcellularLocation>
    <subcellularLocation>
        <location evidence="1">Membrane</location>
        <topology evidence="1">Multi-pass membrane protein</topology>
    </subcellularLocation>
</comment>
<dbReference type="InterPro" id="IPR006667">
    <property type="entry name" value="SLC41_membr_dom"/>
</dbReference>
<keyword evidence="8" id="KW-0129">CBS domain</keyword>
<dbReference type="SUPFAM" id="SSF158791">
    <property type="entry name" value="MgtE N-terminal domain-like"/>
    <property type="match status" value="1"/>
</dbReference>
<keyword evidence="4 9" id="KW-0812">Transmembrane</keyword>
<evidence type="ECO:0000256" key="6">
    <source>
        <dbReference type="ARBA" id="ARBA00022989"/>
    </source>
</evidence>
<evidence type="ECO:0000256" key="4">
    <source>
        <dbReference type="ARBA" id="ARBA00022692"/>
    </source>
</evidence>
<accession>A0ABT5BSF3</accession>
<dbReference type="SUPFAM" id="SSF161093">
    <property type="entry name" value="MgtE membrane domain-like"/>
    <property type="match status" value="1"/>
</dbReference>
<comment type="subunit">
    <text evidence="9">Homodimer.</text>
</comment>
<feature type="domain" description="CBS" evidence="10">
    <location>
        <begin position="178"/>
        <end position="234"/>
    </location>
</feature>
<reference evidence="11 12" key="1">
    <citation type="submission" date="2023-01" db="EMBL/GenBank/DDBJ databases">
        <title>Minimal conservation of predation-associated metabolite biosynthetic gene clusters underscores biosynthetic potential of Myxococcota including descriptions for ten novel species: Archangium lansinium sp. nov., Myxococcus landrumus sp. nov., Nannocystis bai.</title>
        <authorList>
            <person name="Ahearne A."/>
            <person name="Stevens C."/>
            <person name="Dowd S."/>
        </authorList>
    </citation>
    <scope>NUCLEOTIDE SEQUENCE [LARGE SCALE GENOMIC DNA]</scope>
    <source>
        <strain evidence="11 12">WIWO2</strain>
    </source>
</reference>
<dbReference type="Pfam" id="PF01769">
    <property type="entry name" value="MgtE"/>
    <property type="match status" value="1"/>
</dbReference>
<dbReference type="NCBIfam" id="TIGR00400">
    <property type="entry name" value="mgtE"/>
    <property type="match status" value="1"/>
</dbReference>
<dbReference type="RefSeq" id="WP_272093416.1">
    <property type="nucleotide sequence ID" value="NZ_JAQNDK010000001.1"/>
</dbReference>
<evidence type="ECO:0000256" key="7">
    <source>
        <dbReference type="ARBA" id="ARBA00023136"/>
    </source>
</evidence>
<keyword evidence="9" id="KW-1003">Cell membrane</keyword>
<name>A0ABT5BSF3_9BACT</name>
<evidence type="ECO:0000256" key="9">
    <source>
        <dbReference type="RuleBase" id="RU362011"/>
    </source>
</evidence>
<comment type="caution">
    <text evidence="11">The sequence shown here is derived from an EMBL/GenBank/DDBJ whole genome shotgun (WGS) entry which is preliminary data.</text>
</comment>
<sequence length="437" mass="47605">MSDDRLTAAELGEIWAVLSPEERADGVEHLERGEAHSFFLGLAEQEQAAVLLAMKAGERRLWMRLLAPDDAADVIQLVPQELRASLLEMLDEPTRREVAALMAYAEDEAGGLMSPRFARLRPDMRVGEAIRYLQRQAQAKLETIYYAYVLDQEQRLLGVVSFRDLITARSDKALSEVMRRDVISVPDTLDQEAVARVIAQHDLNAIPVVDAEGRIKGIVTVDDIVDVVQSAATEDIQKLGGMEALDTPYMKTGMVALVKKRAGWLSALFLGEMLTASAMGHYEDEIARAVVLALFVPLIISSGGNSGSQATTLIIRAMALGEVTIKDWWSIVRRELTAGLSLGLILATIGLVRILVWQAIFHTYGEHYLQVAATVAASLVGIVAWGTLAGAMLPFVIRRLGFDPASASAPFVATLVDVSGLVIYFNVAQVILQGSLL</sequence>
<proteinExistence type="inferred from homology"/>
<evidence type="ECO:0000313" key="11">
    <source>
        <dbReference type="EMBL" id="MDC0676638.1"/>
    </source>
</evidence>
<evidence type="ECO:0000256" key="5">
    <source>
        <dbReference type="ARBA" id="ARBA00022842"/>
    </source>
</evidence>
<dbReference type="InterPro" id="IPR000644">
    <property type="entry name" value="CBS_dom"/>
</dbReference>
<evidence type="ECO:0000256" key="8">
    <source>
        <dbReference type="PROSITE-ProRule" id="PRU00703"/>
    </source>
</evidence>
<keyword evidence="6 9" id="KW-1133">Transmembrane helix</keyword>
<keyword evidence="12" id="KW-1185">Reference proteome</keyword>
<dbReference type="PANTHER" id="PTHR43773">
    <property type="entry name" value="MAGNESIUM TRANSPORTER MGTE"/>
    <property type="match status" value="1"/>
</dbReference>
<comment type="function">
    <text evidence="9">Acts as a magnesium transporter.</text>
</comment>
<dbReference type="SMART" id="SM00116">
    <property type="entry name" value="CBS"/>
    <property type="match status" value="2"/>
</dbReference>
<keyword evidence="7 9" id="KW-0472">Membrane</keyword>
<dbReference type="SUPFAM" id="SSF54631">
    <property type="entry name" value="CBS-domain pair"/>
    <property type="match status" value="1"/>
</dbReference>
<dbReference type="InterPro" id="IPR046342">
    <property type="entry name" value="CBS_dom_sf"/>
</dbReference>
<comment type="similarity">
    <text evidence="2 9">Belongs to the SLC41A transporter family.</text>
</comment>
<evidence type="ECO:0000256" key="2">
    <source>
        <dbReference type="ARBA" id="ARBA00009749"/>
    </source>
</evidence>
<dbReference type="InterPro" id="IPR036739">
    <property type="entry name" value="SLC41_membr_dom_sf"/>
</dbReference>
<keyword evidence="9" id="KW-0479">Metal-binding</keyword>
<dbReference type="PROSITE" id="PS51371">
    <property type="entry name" value="CBS"/>
    <property type="match status" value="2"/>
</dbReference>
<keyword evidence="5 9" id="KW-0460">Magnesium</keyword>
<dbReference type="Proteomes" id="UP001217485">
    <property type="component" value="Unassembled WGS sequence"/>
</dbReference>
<keyword evidence="3 9" id="KW-0813">Transport</keyword>
<feature type="domain" description="CBS" evidence="10">
    <location>
        <begin position="113"/>
        <end position="176"/>
    </location>
</feature>
<evidence type="ECO:0000256" key="3">
    <source>
        <dbReference type="ARBA" id="ARBA00022448"/>
    </source>
</evidence>
<dbReference type="Pfam" id="PF03448">
    <property type="entry name" value="MgtE_N"/>
    <property type="match status" value="1"/>
</dbReference>